<dbReference type="Proteomes" id="UP000598146">
    <property type="component" value="Unassembled WGS sequence"/>
</dbReference>
<keyword evidence="3" id="KW-1185">Reference proteome</keyword>
<evidence type="ECO:0000256" key="1">
    <source>
        <dbReference type="SAM" id="SignalP"/>
    </source>
</evidence>
<accession>A0A931C1R9</accession>
<dbReference type="AlphaFoldDB" id="A0A931C1R9"/>
<evidence type="ECO:0000313" key="3">
    <source>
        <dbReference type="Proteomes" id="UP000598146"/>
    </source>
</evidence>
<dbReference type="EMBL" id="JADQTO010000004">
    <property type="protein sequence ID" value="MBG0561729.1"/>
    <property type="molecule type" value="Genomic_DNA"/>
</dbReference>
<reference evidence="2" key="1">
    <citation type="submission" date="2020-11" db="EMBL/GenBank/DDBJ databases">
        <title>Isolation and identification of active actinomycetes.</title>
        <authorList>
            <person name="Sun X."/>
        </authorList>
    </citation>
    <scope>NUCLEOTIDE SEQUENCE</scope>
    <source>
        <strain evidence="2">NEAU-A11</strain>
    </source>
</reference>
<feature type="chain" id="PRO_5036759464" evidence="1">
    <location>
        <begin position="27"/>
        <end position="158"/>
    </location>
</feature>
<gene>
    <name evidence="2" type="ORF">I4J89_09665</name>
</gene>
<comment type="caution">
    <text evidence="2">The sequence shown here is derived from an EMBL/GenBank/DDBJ whole genome shotgun (WGS) entry which is preliminary data.</text>
</comment>
<feature type="signal peptide" evidence="1">
    <location>
        <begin position="1"/>
        <end position="26"/>
    </location>
</feature>
<dbReference type="RefSeq" id="WP_196413534.1">
    <property type="nucleotide sequence ID" value="NZ_JADQTO010000004.1"/>
</dbReference>
<proteinExistence type="predicted"/>
<evidence type="ECO:0000313" key="2">
    <source>
        <dbReference type="EMBL" id="MBG0561729.1"/>
    </source>
</evidence>
<keyword evidence="1" id="KW-0732">Signal</keyword>
<organism evidence="2 3">
    <name type="scientific">Actinoplanes aureus</name>
    <dbReference type="NCBI Taxonomy" id="2792083"/>
    <lineage>
        <taxon>Bacteria</taxon>
        <taxon>Bacillati</taxon>
        <taxon>Actinomycetota</taxon>
        <taxon>Actinomycetes</taxon>
        <taxon>Micromonosporales</taxon>
        <taxon>Micromonosporaceae</taxon>
        <taxon>Actinoplanes</taxon>
    </lineage>
</organism>
<protein>
    <submittedName>
        <fullName evidence="2">Uncharacterized protein</fullName>
    </submittedName>
</protein>
<sequence length="158" mass="15957">MRKITKRSAVIAGVTAVALSGGAAWAAITGWGIEGSGEASAKAAEIKKLKATSSFTKNLYPGLATKMATTVENPNEFPVQLTGTVGVADVTVNPASNDCKTGLFAPGVITTDFPGTPTIPALTSDHAVSSDVTIGSIPQACAGKTIKVVYTFTGVSKA</sequence>
<name>A0A931C1R9_9ACTN</name>